<feature type="compositionally biased region" description="Low complexity" evidence="5">
    <location>
        <begin position="385"/>
        <end position="399"/>
    </location>
</feature>
<dbReference type="STRING" id="69332.A0A388M536"/>
<evidence type="ECO:0000313" key="8">
    <source>
        <dbReference type="Proteomes" id="UP000265515"/>
    </source>
</evidence>
<evidence type="ECO:0000256" key="3">
    <source>
        <dbReference type="ARBA" id="ARBA00043975"/>
    </source>
</evidence>
<feature type="region of interest" description="Disordered" evidence="5">
    <location>
        <begin position="1"/>
        <end position="90"/>
    </location>
</feature>
<dbReference type="GO" id="GO:0005524">
    <property type="term" value="F:ATP binding"/>
    <property type="evidence" value="ECO:0007669"/>
    <property type="project" value="InterPro"/>
</dbReference>
<evidence type="ECO:0000256" key="5">
    <source>
        <dbReference type="SAM" id="MobiDB-lite"/>
    </source>
</evidence>
<feature type="region of interest" description="Disordered" evidence="5">
    <location>
        <begin position="187"/>
        <end position="231"/>
    </location>
</feature>
<protein>
    <recommendedName>
        <fullName evidence="6">AAA+ ATPase domain-containing protein</fullName>
    </recommendedName>
</protein>
<reference evidence="7 8" key="1">
    <citation type="journal article" date="2018" name="Cell">
        <title>The Chara Genome: Secondary Complexity and Implications for Plant Terrestrialization.</title>
        <authorList>
            <person name="Nishiyama T."/>
            <person name="Sakayama H."/>
            <person name="Vries J.D."/>
            <person name="Buschmann H."/>
            <person name="Saint-Marcoux D."/>
            <person name="Ullrich K.K."/>
            <person name="Haas F.B."/>
            <person name="Vanderstraeten L."/>
            <person name="Becker D."/>
            <person name="Lang D."/>
            <person name="Vosolsobe S."/>
            <person name="Rombauts S."/>
            <person name="Wilhelmsson P.K.I."/>
            <person name="Janitza P."/>
            <person name="Kern R."/>
            <person name="Heyl A."/>
            <person name="Rumpler F."/>
            <person name="Villalobos L.I.A.C."/>
            <person name="Clay J.M."/>
            <person name="Skokan R."/>
            <person name="Toyoda A."/>
            <person name="Suzuki Y."/>
            <person name="Kagoshima H."/>
            <person name="Schijlen E."/>
            <person name="Tajeshwar N."/>
            <person name="Catarino B."/>
            <person name="Hetherington A.J."/>
            <person name="Saltykova A."/>
            <person name="Bonnot C."/>
            <person name="Breuninger H."/>
            <person name="Symeonidi A."/>
            <person name="Radhakrishnan G.V."/>
            <person name="Van Nieuwerburgh F."/>
            <person name="Deforce D."/>
            <person name="Chang C."/>
            <person name="Karol K.G."/>
            <person name="Hedrich R."/>
            <person name="Ulvskov P."/>
            <person name="Glockner G."/>
            <person name="Delwiche C.F."/>
            <person name="Petrasek J."/>
            <person name="Van de Peer Y."/>
            <person name="Friml J."/>
            <person name="Beilby M."/>
            <person name="Dolan L."/>
            <person name="Kohara Y."/>
            <person name="Sugano S."/>
            <person name="Fujiyama A."/>
            <person name="Delaux P.-M."/>
            <person name="Quint M."/>
            <person name="TheiBen G."/>
            <person name="Hagemann M."/>
            <person name="Harholt J."/>
            <person name="Dunand C."/>
            <person name="Zachgo S."/>
            <person name="Langdale J."/>
            <person name="Maumus F."/>
            <person name="Straeten D.V.D."/>
            <person name="Gould S.B."/>
            <person name="Rensing S.A."/>
        </authorList>
    </citation>
    <scope>NUCLEOTIDE SEQUENCE [LARGE SCALE GENOMIC DNA]</scope>
    <source>
        <strain evidence="7 8">S276</strain>
    </source>
</reference>
<feature type="region of interest" description="Disordered" evidence="5">
    <location>
        <begin position="107"/>
        <end position="130"/>
    </location>
</feature>
<dbReference type="Proteomes" id="UP000265515">
    <property type="component" value="Unassembled WGS sequence"/>
</dbReference>
<feature type="domain" description="AAA+ ATPase" evidence="6">
    <location>
        <begin position="498"/>
        <end position="650"/>
    </location>
</feature>
<accession>A0A388M536</accession>
<dbReference type="InterPro" id="IPR003593">
    <property type="entry name" value="AAA+_ATPase"/>
</dbReference>
<organism evidence="7 8">
    <name type="scientific">Chara braunii</name>
    <name type="common">Braun's stonewort</name>
    <dbReference type="NCBI Taxonomy" id="69332"/>
    <lineage>
        <taxon>Eukaryota</taxon>
        <taxon>Viridiplantae</taxon>
        <taxon>Streptophyta</taxon>
        <taxon>Charophyceae</taxon>
        <taxon>Charales</taxon>
        <taxon>Characeae</taxon>
        <taxon>Chara</taxon>
    </lineage>
</organism>
<comment type="caution">
    <text evidence="7">The sequence shown here is derived from an EMBL/GenBank/DDBJ whole genome shotgun (WGS) entry which is preliminary data.</text>
</comment>
<feature type="compositionally biased region" description="Polar residues" evidence="5">
    <location>
        <begin position="194"/>
        <end position="213"/>
    </location>
</feature>
<keyword evidence="4" id="KW-0175">Coiled coil</keyword>
<dbReference type="SUPFAM" id="SSF52540">
    <property type="entry name" value="P-loop containing nucleoside triphosphate hydrolases"/>
    <property type="match status" value="1"/>
</dbReference>
<feature type="region of interest" description="Disordered" evidence="5">
    <location>
        <begin position="385"/>
        <end position="482"/>
    </location>
</feature>
<dbReference type="EMBL" id="BFEA01000747">
    <property type="protein sequence ID" value="GBG89589.1"/>
    <property type="molecule type" value="Genomic_DNA"/>
</dbReference>
<gene>
    <name evidence="7" type="ORF">CBR_g49379</name>
</gene>
<evidence type="ECO:0000256" key="2">
    <source>
        <dbReference type="ARBA" id="ARBA00023242"/>
    </source>
</evidence>
<dbReference type="AlphaFoldDB" id="A0A388M536"/>
<dbReference type="PANTHER" id="PTHR46765:SF1">
    <property type="entry name" value="P-LOOP CONTAINING NUCLEOSIDE TRIPHOSPHATE HYDROLASES SUPERFAMILY PROTEIN"/>
    <property type="match status" value="1"/>
</dbReference>
<keyword evidence="2" id="KW-0539">Nucleus</keyword>
<proteinExistence type="inferred from homology"/>
<sequence>MDDEMEWLLQGESEMLEEDQGCINDPSWPGPLDDDFPSSATGRKMENKCRKRLWPDEPTRNEKPNSSECEPDVPRKSHVEGKTQPASLTNCLQTRRTLRIGLESAFAASNSKESSADSNEPRRVVQSAKESAAVCGTGEFNASATPGGQAQKATINGPSCGAALPGAATVMPRTEILCSDTHVDANESARRSSADNSSMQNSLPECELQSSNARAGGADPSSAATRVDEDVYKARQERMRPRGNADEVNGKCLSVTAPSGERVYVCIEEADEGIPTMRCRTRVEQKPGYTLEGNLLGEPIERLIERLEKDQIRRAEENLEQASTATHDATAEEVSQEELWVEKYAPRTFTDLLSDEHINREVLRWLKQWDRCVFGEARTATSSEALAALRRPSAAPSSGPGRGRGRFGQWSQGGGGGARGGGGGLGGKGQGDRTVNANSRQGFANNGGWDRSKSGPGRGAQDGSSEDTKGANKGGNIWNKGSASGMPAAMDADGLRPAEKVLLLCGAPGLGKTTLAHVAAHHCGYHVVEVNASDDRAASALRARILDAVQMQPVMGDRRPNCLIIDEIDGVSNGAEGKGAIDALLDIVLAESRGAAKGKENEEATGKQQAAKQTRGKRNGGIKKLSRPVICICNDLYAPVLRSLRQVAKT</sequence>
<evidence type="ECO:0000313" key="7">
    <source>
        <dbReference type="EMBL" id="GBG89589.1"/>
    </source>
</evidence>
<dbReference type="GO" id="GO:0005634">
    <property type="term" value="C:nucleus"/>
    <property type="evidence" value="ECO:0007669"/>
    <property type="project" value="UniProtKB-SubCell"/>
</dbReference>
<comment type="subcellular location">
    <subcellularLocation>
        <location evidence="1">Nucleus</location>
    </subcellularLocation>
</comment>
<dbReference type="InterPro" id="IPR027417">
    <property type="entry name" value="P-loop_NTPase"/>
</dbReference>
<feature type="compositionally biased region" description="Gly residues" evidence="5">
    <location>
        <begin position="411"/>
        <end position="429"/>
    </location>
</feature>
<dbReference type="Gene3D" id="3.40.50.300">
    <property type="entry name" value="P-loop containing nucleotide triphosphate hydrolases"/>
    <property type="match status" value="1"/>
</dbReference>
<feature type="compositionally biased region" description="Basic and acidic residues" evidence="5">
    <location>
        <begin position="72"/>
        <end position="81"/>
    </location>
</feature>
<feature type="region of interest" description="Disordered" evidence="5">
    <location>
        <begin position="596"/>
        <end position="620"/>
    </location>
</feature>
<feature type="compositionally biased region" description="Polar residues" evidence="5">
    <location>
        <begin position="435"/>
        <end position="444"/>
    </location>
</feature>
<feature type="compositionally biased region" description="Basic and acidic residues" evidence="5">
    <location>
        <begin position="43"/>
        <end position="65"/>
    </location>
</feature>
<dbReference type="InterPro" id="IPR053016">
    <property type="entry name" value="CTF18-RFC_complex"/>
</dbReference>
<feature type="coiled-coil region" evidence="4">
    <location>
        <begin position="300"/>
        <end position="332"/>
    </location>
</feature>
<dbReference type="Gramene" id="GBG89589">
    <property type="protein sequence ID" value="GBG89589"/>
    <property type="gene ID" value="CBR_g49379"/>
</dbReference>
<name>A0A388M536_CHABU</name>
<dbReference type="InterPro" id="IPR003959">
    <property type="entry name" value="ATPase_AAA_core"/>
</dbReference>
<comment type="similarity">
    <text evidence="3">Belongs to the activator 1 small subunits family. CTF18 subfamily.</text>
</comment>
<dbReference type="GO" id="GO:0016887">
    <property type="term" value="F:ATP hydrolysis activity"/>
    <property type="evidence" value="ECO:0007669"/>
    <property type="project" value="InterPro"/>
</dbReference>
<keyword evidence="8" id="KW-1185">Reference proteome</keyword>
<dbReference type="PANTHER" id="PTHR46765">
    <property type="entry name" value="P-LOOP CONTAINING NUCLEOSIDE TRIPHOSPHATE HYDROLASES SUPERFAMILY PROTEIN"/>
    <property type="match status" value="1"/>
</dbReference>
<dbReference type="SMART" id="SM00382">
    <property type="entry name" value="AAA"/>
    <property type="match status" value="1"/>
</dbReference>
<evidence type="ECO:0000256" key="1">
    <source>
        <dbReference type="ARBA" id="ARBA00004123"/>
    </source>
</evidence>
<dbReference type="Pfam" id="PF00004">
    <property type="entry name" value="AAA"/>
    <property type="match status" value="1"/>
</dbReference>
<feature type="compositionally biased region" description="Polar residues" evidence="5">
    <location>
        <begin position="107"/>
        <end position="118"/>
    </location>
</feature>
<dbReference type="CDD" id="cd00009">
    <property type="entry name" value="AAA"/>
    <property type="match status" value="1"/>
</dbReference>
<evidence type="ECO:0000259" key="6">
    <source>
        <dbReference type="SMART" id="SM00382"/>
    </source>
</evidence>
<evidence type="ECO:0000256" key="4">
    <source>
        <dbReference type="SAM" id="Coils"/>
    </source>
</evidence>
<dbReference type="OrthoDB" id="2195431at2759"/>